<dbReference type="InterPro" id="IPR053191">
    <property type="entry name" value="DcsG_Biosynth_Enzyme"/>
</dbReference>
<dbReference type="Gene3D" id="3.30.1490.20">
    <property type="entry name" value="ATP-grasp fold, A domain"/>
    <property type="match status" value="1"/>
</dbReference>
<gene>
    <name evidence="2" type="ORF">C8N46_104251</name>
</gene>
<dbReference type="EMBL" id="QBKT01000004">
    <property type="protein sequence ID" value="PTX61608.1"/>
    <property type="molecule type" value="Genomic_DNA"/>
</dbReference>
<proteinExistence type="predicted"/>
<dbReference type="GO" id="GO:0005524">
    <property type="term" value="F:ATP binding"/>
    <property type="evidence" value="ECO:0007669"/>
    <property type="project" value="InterPro"/>
</dbReference>
<evidence type="ECO:0000313" key="3">
    <source>
        <dbReference type="Proteomes" id="UP000244090"/>
    </source>
</evidence>
<dbReference type="Gene3D" id="3.40.50.20">
    <property type="match status" value="1"/>
</dbReference>
<evidence type="ECO:0000259" key="1">
    <source>
        <dbReference type="Pfam" id="PF08443"/>
    </source>
</evidence>
<feature type="domain" description="ATP-grasp fold RimK-type" evidence="1">
    <location>
        <begin position="168"/>
        <end position="268"/>
    </location>
</feature>
<dbReference type="AlphaFoldDB" id="A0A2T6BZX3"/>
<dbReference type="Proteomes" id="UP000244090">
    <property type="component" value="Unassembled WGS sequence"/>
</dbReference>
<keyword evidence="3" id="KW-1185">Reference proteome</keyword>
<sequence length="305" mass="35607">MKPIDVVILTDHRYVNPTERNDYIDNVLLEDTLVQNALENEGLTVKRLSWDDADFDWNTTKYALFRTTWDYFDRFDEFSIWLKKVSEQTILLNSAKMIRWNIDKHYLQDLKKQHIAIVPTYFIEKGDSRTLAEIHQELGWTETVVKPCISGAARHTYKLHPENIHQHETIFKDLISEEAMMLQPFMHQVVTKGEISLMIINGTYTHAILKQAKKGDFRVQDDFGGSVHEYTPSQEEITFAENAVKACIEFPIYARVDIIWDNDNQLAISELELIEPELWFRFNNNAAIQLAKGIKSLLQHHRSAL</sequence>
<evidence type="ECO:0000313" key="2">
    <source>
        <dbReference type="EMBL" id="PTX61608.1"/>
    </source>
</evidence>
<organism evidence="2 3">
    <name type="scientific">Kordia periserrulae</name>
    <dbReference type="NCBI Taxonomy" id="701523"/>
    <lineage>
        <taxon>Bacteria</taxon>
        <taxon>Pseudomonadati</taxon>
        <taxon>Bacteroidota</taxon>
        <taxon>Flavobacteriia</taxon>
        <taxon>Flavobacteriales</taxon>
        <taxon>Flavobacteriaceae</taxon>
        <taxon>Kordia</taxon>
    </lineage>
</organism>
<comment type="caution">
    <text evidence="2">The sequence shown here is derived from an EMBL/GenBank/DDBJ whole genome shotgun (WGS) entry which is preliminary data.</text>
</comment>
<dbReference type="Gene3D" id="3.30.470.20">
    <property type="entry name" value="ATP-grasp fold, B domain"/>
    <property type="match status" value="1"/>
</dbReference>
<dbReference type="SUPFAM" id="SSF56059">
    <property type="entry name" value="Glutathione synthetase ATP-binding domain-like"/>
    <property type="match status" value="1"/>
</dbReference>
<dbReference type="InterPro" id="IPR013651">
    <property type="entry name" value="ATP-grasp_RimK-type"/>
</dbReference>
<dbReference type="Pfam" id="PF08443">
    <property type="entry name" value="RimK"/>
    <property type="match status" value="1"/>
</dbReference>
<dbReference type="RefSeq" id="WP_108114825.1">
    <property type="nucleotide sequence ID" value="NZ_QBKT01000004.1"/>
</dbReference>
<accession>A0A2T6BZX3</accession>
<dbReference type="PANTHER" id="PTHR39217">
    <property type="match status" value="1"/>
</dbReference>
<dbReference type="OrthoDB" id="3373978at2"/>
<protein>
    <submittedName>
        <fullName evidence="2">RimK-like ATP-grasp domain-containing protein</fullName>
    </submittedName>
</protein>
<reference evidence="2 3" key="1">
    <citation type="submission" date="2018-04" db="EMBL/GenBank/DDBJ databases">
        <title>Genomic Encyclopedia of Archaeal and Bacterial Type Strains, Phase II (KMG-II): from individual species to whole genera.</title>
        <authorList>
            <person name="Goeker M."/>
        </authorList>
    </citation>
    <scope>NUCLEOTIDE SEQUENCE [LARGE SCALE GENOMIC DNA]</scope>
    <source>
        <strain evidence="2 3">DSM 25731</strain>
    </source>
</reference>
<dbReference type="InterPro" id="IPR013815">
    <property type="entry name" value="ATP_grasp_subdomain_1"/>
</dbReference>
<dbReference type="PANTHER" id="PTHR39217:SF1">
    <property type="entry name" value="GLUTATHIONE SYNTHETASE"/>
    <property type="match status" value="1"/>
</dbReference>
<name>A0A2T6BZX3_9FLAO</name>